<reference evidence="5 6" key="1">
    <citation type="submission" date="2020-04" db="EMBL/GenBank/DDBJ databases">
        <title>Draft genome of Pyxidicoccus fallax type strain.</title>
        <authorList>
            <person name="Whitworth D.E."/>
        </authorList>
    </citation>
    <scope>NUCLEOTIDE SEQUENCE [LARGE SCALE GENOMIC DNA]</scope>
    <source>
        <strain evidence="5 6">DSM 14698</strain>
    </source>
</reference>
<organism evidence="5 6">
    <name type="scientific">Pyxidicoccus fallax</name>
    <dbReference type="NCBI Taxonomy" id="394095"/>
    <lineage>
        <taxon>Bacteria</taxon>
        <taxon>Pseudomonadati</taxon>
        <taxon>Myxococcota</taxon>
        <taxon>Myxococcia</taxon>
        <taxon>Myxococcales</taxon>
        <taxon>Cystobacterineae</taxon>
        <taxon>Myxococcaceae</taxon>
        <taxon>Pyxidicoccus</taxon>
    </lineage>
</organism>
<dbReference type="Gene3D" id="3.40.367.20">
    <property type="match status" value="1"/>
</dbReference>
<dbReference type="HAMAP" id="MF_00524">
    <property type="entry name" value="Glucokinase"/>
    <property type="match status" value="1"/>
</dbReference>
<feature type="binding site" evidence="3">
    <location>
        <begin position="6"/>
        <end position="11"/>
    </location>
    <ligand>
        <name>ATP</name>
        <dbReference type="ChEBI" id="CHEBI:30616"/>
    </ligand>
</feature>
<dbReference type="EMBL" id="JABBJJ010000002">
    <property type="protein sequence ID" value="NMO13387.1"/>
    <property type="molecule type" value="Genomic_DNA"/>
</dbReference>
<dbReference type="NCBIfam" id="TIGR00749">
    <property type="entry name" value="glk"/>
    <property type="match status" value="1"/>
</dbReference>
<dbReference type="PANTHER" id="PTHR47363">
    <property type="entry name" value="GLUCOKINASE"/>
    <property type="match status" value="1"/>
</dbReference>
<evidence type="ECO:0000313" key="5">
    <source>
        <dbReference type="EMBL" id="NMO13387.1"/>
    </source>
</evidence>
<dbReference type="Proteomes" id="UP000518300">
    <property type="component" value="Unassembled WGS sequence"/>
</dbReference>
<sequence>MLVLAGDVGGTKTALALVQGEAIVERRVYPSAAFPSLEAVVNEFLGKRSKEVSRACFGIAGPVIEDSCRATNLRWVIEARSLEHTLGLPRVTLVNDFHAMAIGVSILPASDFAILNDAPSDPNGPWVLLGAGTGLGEAVVVRKGTGYDVIASEGGHTDFAPRDELEIDLLRFLLKRHSRVSYERIICGRGLVTLYEFVRERSPGAESPAVREELDSASGDLAPIISRHGLAGDDPLCTQALSLFVSIYGAEAGNLALKVVARGGVFVGGGIAPKILPKLLDGTFRASFVAKGRLSTLLEATPVKVVLNSDAGLLGAASLASRVALL</sequence>
<dbReference type="GO" id="GO:0005524">
    <property type="term" value="F:ATP binding"/>
    <property type="evidence" value="ECO:0007669"/>
    <property type="project" value="UniProtKB-UniRule"/>
</dbReference>
<comment type="catalytic activity">
    <reaction evidence="3">
        <text>D-glucose + ATP = D-glucose 6-phosphate + ADP + H(+)</text>
        <dbReference type="Rhea" id="RHEA:17825"/>
        <dbReference type="ChEBI" id="CHEBI:4167"/>
        <dbReference type="ChEBI" id="CHEBI:15378"/>
        <dbReference type="ChEBI" id="CHEBI:30616"/>
        <dbReference type="ChEBI" id="CHEBI:61548"/>
        <dbReference type="ChEBI" id="CHEBI:456216"/>
        <dbReference type="EC" id="2.7.1.2"/>
    </reaction>
</comment>
<dbReference type="GO" id="GO:0006096">
    <property type="term" value="P:glycolytic process"/>
    <property type="evidence" value="ECO:0007669"/>
    <property type="project" value="UniProtKB-UniRule"/>
</dbReference>
<dbReference type="GO" id="GO:0004340">
    <property type="term" value="F:glucokinase activity"/>
    <property type="evidence" value="ECO:0007669"/>
    <property type="project" value="UniProtKB-UniRule"/>
</dbReference>
<dbReference type="NCBIfam" id="NF001415">
    <property type="entry name" value="PRK00292.1-2"/>
    <property type="match status" value="1"/>
</dbReference>
<dbReference type="PANTHER" id="PTHR47363:SF1">
    <property type="entry name" value="GLUCOKINASE"/>
    <property type="match status" value="1"/>
</dbReference>
<accession>A0A848L4J6</accession>
<dbReference type="RefSeq" id="WP_169342666.1">
    <property type="nucleotide sequence ID" value="NZ_JABBJJ010000002.1"/>
</dbReference>
<dbReference type="GO" id="GO:0005737">
    <property type="term" value="C:cytoplasm"/>
    <property type="evidence" value="ECO:0007669"/>
    <property type="project" value="UniProtKB-SubCell"/>
</dbReference>
<dbReference type="CDD" id="cd24008">
    <property type="entry name" value="ASKHA_NBD_GLK"/>
    <property type="match status" value="1"/>
</dbReference>
<name>A0A848L4J6_9BACT</name>
<keyword evidence="3" id="KW-0963">Cytoplasm</keyword>
<comment type="similarity">
    <text evidence="3 4">Belongs to the bacterial glucokinase family.</text>
</comment>
<keyword evidence="6" id="KW-1185">Reference proteome</keyword>
<dbReference type="Gene3D" id="3.30.420.40">
    <property type="match status" value="1"/>
</dbReference>
<comment type="subcellular location">
    <subcellularLocation>
        <location evidence="3">Cytoplasm</location>
    </subcellularLocation>
</comment>
<dbReference type="GO" id="GO:0005536">
    <property type="term" value="F:D-glucose binding"/>
    <property type="evidence" value="ECO:0007669"/>
    <property type="project" value="InterPro"/>
</dbReference>
<proteinExistence type="inferred from homology"/>
<dbReference type="SUPFAM" id="SSF53067">
    <property type="entry name" value="Actin-like ATPase domain"/>
    <property type="match status" value="1"/>
</dbReference>
<evidence type="ECO:0000256" key="1">
    <source>
        <dbReference type="ARBA" id="ARBA00022679"/>
    </source>
</evidence>
<evidence type="ECO:0000256" key="3">
    <source>
        <dbReference type="HAMAP-Rule" id="MF_00524"/>
    </source>
</evidence>
<protein>
    <recommendedName>
        <fullName evidence="3">Glucokinase</fullName>
        <ecNumber evidence="3">2.7.1.2</ecNumber>
    </recommendedName>
    <alternativeName>
        <fullName evidence="3">Glucose kinase</fullName>
    </alternativeName>
</protein>
<dbReference type="InterPro" id="IPR043129">
    <property type="entry name" value="ATPase_NBD"/>
</dbReference>
<evidence type="ECO:0000256" key="2">
    <source>
        <dbReference type="ARBA" id="ARBA00022777"/>
    </source>
</evidence>
<dbReference type="Pfam" id="PF02685">
    <property type="entry name" value="Glucokinase"/>
    <property type="match status" value="1"/>
</dbReference>
<dbReference type="InterPro" id="IPR003836">
    <property type="entry name" value="Glucokinase"/>
</dbReference>
<dbReference type="EC" id="2.7.1.2" evidence="3"/>
<evidence type="ECO:0000256" key="4">
    <source>
        <dbReference type="RuleBase" id="RU004046"/>
    </source>
</evidence>
<keyword evidence="1 3" id="KW-0808">Transferase</keyword>
<dbReference type="AlphaFoldDB" id="A0A848L4J6"/>
<gene>
    <name evidence="3" type="primary">glk</name>
    <name evidence="5" type="ORF">HG543_00685</name>
</gene>
<keyword evidence="3" id="KW-0547">Nucleotide-binding</keyword>
<keyword evidence="3" id="KW-0324">Glycolysis</keyword>
<keyword evidence="2 3" id="KW-0418">Kinase</keyword>
<comment type="caution">
    <text evidence="5">The sequence shown here is derived from an EMBL/GenBank/DDBJ whole genome shotgun (WGS) entry which is preliminary data.</text>
</comment>
<keyword evidence="3" id="KW-0067">ATP-binding</keyword>
<evidence type="ECO:0000313" key="6">
    <source>
        <dbReference type="Proteomes" id="UP000518300"/>
    </source>
</evidence>